<dbReference type="RefSeq" id="WP_092501360.1">
    <property type="nucleotide sequence ID" value="NZ_FNFV01000013.1"/>
</dbReference>
<dbReference type="NCBIfam" id="NF033578">
    <property type="entry name" value="transpos_IS5_1"/>
    <property type="match status" value="1"/>
</dbReference>
<reference evidence="2" key="1">
    <citation type="submission" date="2016-10" db="EMBL/GenBank/DDBJ databases">
        <authorList>
            <person name="Varghese N."/>
            <person name="Submissions S."/>
        </authorList>
    </citation>
    <scope>NUCLEOTIDE SEQUENCE [LARGE SCALE GENOMIC DNA]</scope>
    <source>
        <strain evidence="2">CGMCC 1.10789</strain>
    </source>
</reference>
<organism evidence="1 2">
    <name type="scientific">Meinhardsimonia xiamenensis</name>
    <dbReference type="NCBI Taxonomy" id="990712"/>
    <lineage>
        <taxon>Bacteria</taxon>
        <taxon>Pseudomonadati</taxon>
        <taxon>Pseudomonadota</taxon>
        <taxon>Alphaproteobacteria</taxon>
        <taxon>Rhodobacterales</taxon>
        <taxon>Paracoccaceae</taxon>
        <taxon>Meinhardsimonia</taxon>
    </lineage>
</organism>
<proteinExistence type="predicted"/>
<name>A0A1G9HG79_9RHOB</name>
<dbReference type="Proteomes" id="UP000199328">
    <property type="component" value="Unassembled WGS sequence"/>
</dbReference>
<feature type="non-terminal residue" evidence="1">
    <location>
        <position position="1"/>
    </location>
</feature>
<keyword evidence="2" id="KW-1185">Reference proteome</keyword>
<accession>A0A1G9HG79</accession>
<dbReference type="InterPro" id="IPR047710">
    <property type="entry name" value="Transpos_IS5-like"/>
</dbReference>
<dbReference type="EMBL" id="FNFV01000013">
    <property type="protein sequence ID" value="SDL11503.1"/>
    <property type="molecule type" value="Genomic_DNA"/>
</dbReference>
<dbReference type="AlphaFoldDB" id="A0A1G9HG79"/>
<protein>
    <submittedName>
        <fullName evidence="1">Transposase, IS5 family</fullName>
    </submittedName>
</protein>
<dbReference type="PANTHER" id="PTHR33803:SF3">
    <property type="entry name" value="BLL1974 PROTEIN"/>
    <property type="match status" value="1"/>
</dbReference>
<sequence length="341" mass="38785">WRKRIGAEEIELLLAETIRLALETGAVNERQFERITVDTTVQTKAVAHPTDSHLILRATEWLNRIAKRQRVKLRQSFARVMVRARREAARLMHGRGHRQGLRWVAKMRTWLGRLTRDIRRRTEGKPELEAAFETALERAEKLLTQAPGDSGKLYALHAPEVECIGKGKARSRYEFGVKASFAVTNERCKGGQFVLGARTLPGNPYDGHSLAAQIAQTERLTGRRVKRAYVDRGYRGHGVEREGLEVILSHTRGIASPTIRREMRRRNAIEPVIGHMKADVLLERNHLAGPDGDAINALLCAAGHNLRLMTRWLRLLWLWILAPALRLRALLGTWRQDPMVT</sequence>
<gene>
    <name evidence="1" type="ORF">SAMN05216257_11317</name>
</gene>
<evidence type="ECO:0000313" key="2">
    <source>
        <dbReference type="Proteomes" id="UP000199328"/>
    </source>
</evidence>
<dbReference type="PANTHER" id="PTHR33803">
    <property type="entry name" value="IS1478 TRANSPOSASE"/>
    <property type="match status" value="1"/>
</dbReference>
<evidence type="ECO:0000313" key="1">
    <source>
        <dbReference type="EMBL" id="SDL11503.1"/>
    </source>
</evidence>